<dbReference type="SUPFAM" id="SSF50978">
    <property type="entry name" value="WD40 repeat-like"/>
    <property type="match status" value="1"/>
</dbReference>
<dbReference type="PANTHER" id="PTHR10644">
    <property type="entry name" value="DNA REPAIR/RNA PROCESSING CPSF FAMILY"/>
    <property type="match status" value="1"/>
</dbReference>
<keyword evidence="3" id="KW-1185">Reference proteome</keyword>
<gene>
    <name evidence="2" type="ORF">M9Y10_039341</name>
</gene>
<reference evidence="2 3" key="1">
    <citation type="submission" date="2024-04" db="EMBL/GenBank/DDBJ databases">
        <title>Tritrichomonas musculus Genome.</title>
        <authorList>
            <person name="Alves-Ferreira E."/>
            <person name="Grigg M."/>
            <person name="Lorenzi H."/>
            <person name="Galac M."/>
        </authorList>
    </citation>
    <scope>NUCLEOTIDE SEQUENCE [LARGE SCALE GENOMIC DNA]</scope>
    <source>
        <strain evidence="2 3">EAF2021</strain>
    </source>
</reference>
<name>A0ABR2KE38_9EUKA</name>
<dbReference type="InterPro" id="IPR004871">
    <property type="entry name" value="RSE1/DDB1/CPSF1_C"/>
</dbReference>
<organism evidence="2 3">
    <name type="scientific">Tritrichomonas musculus</name>
    <dbReference type="NCBI Taxonomy" id="1915356"/>
    <lineage>
        <taxon>Eukaryota</taxon>
        <taxon>Metamonada</taxon>
        <taxon>Parabasalia</taxon>
        <taxon>Tritrichomonadida</taxon>
        <taxon>Tritrichomonadidae</taxon>
        <taxon>Tritrichomonas</taxon>
    </lineage>
</organism>
<protein>
    <recommendedName>
        <fullName evidence="1">RSE1/DDB1/CPSF1 C-terminal domain-containing protein</fullName>
    </recommendedName>
</protein>
<comment type="caution">
    <text evidence="2">The sequence shown here is derived from an EMBL/GenBank/DDBJ whole genome shotgun (WGS) entry which is preliminary data.</text>
</comment>
<dbReference type="Gene3D" id="2.130.10.10">
    <property type="entry name" value="YVTN repeat-like/Quinoprotein amine dehydrogenase"/>
    <property type="match status" value="1"/>
</dbReference>
<feature type="domain" description="RSE1/DDB1/CPSF1 C-terminal" evidence="1">
    <location>
        <begin position="755"/>
        <end position="984"/>
    </location>
</feature>
<dbReference type="EMBL" id="JAPFFF010000006">
    <property type="protein sequence ID" value="KAK8888275.1"/>
    <property type="molecule type" value="Genomic_DNA"/>
</dbReference>
<evidence type="ECO:0000313" key="2">
    <source>
        <dbReference type="EMBL" id="KAK8888275.1"/>
    </source>
</evidence>
<dbReference type="InterPro" id="IPR050358">
    <property type="entry name" value="RSE1/DDB1/CFT1"/>
</dbReference>
<dbReference type="InterPro" id="IPR015943">
    <property type="entry name" value="WD40/YVTN_repeat-like_dom_sf"/>
</dbReference>
<proteinExistence type="predicted"/>
<sequence>MKLLHSTIQRSQKVLHAIPLTSSEPNIINTLLIFRNYAQKIKIDCNESVPSIDQSEIYPLGVPICHITQFGELIAAVTTDAFIVFFSPDQPFKTIMNYQLTNRISPSQIPIAHVLPSINHKFLVCCGFSKNCYVISNMETNFAQIRIELPDFVVLGVAPGSTDNIFAFLVMNSKSERFVILIDITSQQYNQINQFSVSSDTYKILSSNQGNTILAFSKTEITSLENGNTIKSSIISSHFFITPTYLIYQTIDGNMFGLNTTDFNVAPMGTFPLSSLFYLLSPTLLLSVSEHRDCYFISLPSPIDPLSTHFEELPNQSMDLTPRIISSIFNDRSLIVASGYEDESCLTQIQNTVQFNRRILTKINLDDEKDIKPQLFCTSNDTILLSSVKTVPIIGQAFNYSENQTILIGRFNNHFIQIHRKGINVLLENDTEKMEEWKHWESQEEISCAAIGEECCFVSIDNGNRAIVLDSEFNILTDKVVGQIYAATFCDKRDIAIATRADGTEHSTISIYSNDLNPGDLVIHITSQVVNMIYDQKMNELYASTQEGLVYKFDLDKNDKNTIFSGKVTPFIYPFSEAVLIFAEKTLIYKDPQFLALSATVNDSPPVSVTTCDNKLFELENDGTISEITVDKFETDFKTQVFTTKGTPRRMANLGDVTLTVSKSHEGDQLNSFISLLSRKNPSEEEFQNINVQINSNQNNQEGFEIVSILVVPDSEQAILGCQRKKKIENINQITLLSQGQLARNNQINEYFLNIIQFNKTQNTPNGGIEPTLIQSLPIDDRPNVLSFIKGIVLVGSGRHIYPMFQKNEKWIFDTDGLASIHTQVGFIGISDNIVWVGDKTQSVICFAFKTYDKNQPKLVPIACDTEPKQLTAMQVLDKYQIAVADRFGTISILKLPDDIIANSPWRASHMPERGIFMPQCGHLIKIASYNVGEAITSLMKSKYNDALFYTSLLGQIGILVPIPSEEDYMYLQAAENLTNQQWQKDFSLMKLCKFQHLKVSVVSLDAIELIDQLSDESKVNIENLLVQNHKITIQQVLGILAKYKTLCKF</sequence>
<evidence type="ECO:0000313" key="3">
    <source>
        <dbReference type="Proteomes" id="UP001470230"/>
    </source>
</evidence>
<accession>A0ABR2KE38</accession>
<evidence type="ECO:0000259" key="1">
    <source>
        <dbReference type="Pfam" id="PF03178"/>
    </source>
</evidence>
<dbReference type="InterPro" id="IPR036322">
    <property type="entry name" value="WD40_repeat_dom_sf"/>
</dbReference>
<dbReference type="Pfam" id="PF03178">
    <property type="entry name" value="CPSF_A"/>
    <property type="match status" value="1"/>
</dbReference>
<dbReference type="Proteomes" id="UP001470230">
    <property type="component" value="Unassembled WGS sequence"/>
</dbReference>